<evidence type="ECO:0000259" key="2">
    <source>
        <dbReference type="Pfam" id="PF08719"/>
    </source>
</evidence>
<reference evidence="3 4" key="1">
    <citation type="submission" date="2015-01" db="EMBL/GenBank/DDBJ databases">
        <title>Evolution of Trichinella species and genotypes.</title>
        <authorList>
            <person name="Korhonen P.K."/>
            <person name="Edoardo P."/>
            <person name="Giuseppe L.R."/>
            <person name="Gasser R.B."/>
        </authorList>
    </citation>
    <scope>NUCLEOTIDE SEQUENCE [LARGE SCALE GENOMIC DNA]</scope>
    <source>
        <strain evidence="3">ISS3</strain>
    </source>
</reference>
<dbReference type="InterPro" id="IPR037238">
    <property type="entry name" value="YbiA-like_sf"/>
</dbReference>
<gene>
    <name evidence="3" type="ORF">T01_13732</name>
</gene>
<dbReference type="Gene3D" id="1.10.357.40">
    <property type="entry name" value="YbiA-like"/>
    <property type="match status" value="3"/>
</dbReference>
<proteinExistence type="predicted"/>
<dbReference type="InterPro" id="IPR012816">
    <property type="entry name" value="NADAR"/>
</dbReference>
<dbReference type="SUPFAM" id="SSF143990">
    <property type="entry name" value="YbiA-like"/>
    <property type="match status" value="3"/>
</dbReference>
<dbReference type="OrthoDB" id="5915751at2759"/>
<dbReference type="AlphaFoldDB" id="A0A0V1BWR6"/>
<dbReference type="EMBL" id="JYDH01000007">
    <property type="protein sequence ID" value="KRY41487.1"/>
    <property type="molecule type" value="Genomic_DNA"/>
</dbReference>
<protein>
    <recommendedName>
        <fullName evidence="2">NADAR domain-containing protein</fullName>
    </recommendedName>
</protein>
<sequence>MNSEQSEEFIIIFDHLHILHPAYRSTITDGQQQYRSVEQYWQCRVLLYFNKMEMAKLLAMEDSFTVAVSIFLGQLTEIEKSSEMSAQEITEVVRTLRREGLYQGYLLRYSQDEEFKKFLLKTSGMPIIYADPIDAEFGIGMSAFDFVQWTMANNIIPQKLLECFRMESNSETFFKSIGVNQIGRILMIIRDEENMSSIGDLTEFPSTEDNMPEFLNSYWFNTVYEFEHFGVTEQFTSLSGAYLPLSIFHPTPIVCKKKRYHSVAHYVYFKWFVEMKCNDKQIELLLTTSNPTYLPVVAKKALSKQESLLNDCKLFVNWLEQGLFLKFQQYPSAVRLLMSTGDSLLVETICGKRDCFFSCGMTEDGFSEFLAVSSVSVHEVFKKMVKPTSVCEKQLSCVGRNFSGLTLMRYRQYVCGKKAGAHSGSDKLHSSVENEGNNVATTKNEAEDFSFALSATTSPLDRNLYPFTRRSVLHPQYYAPIIQKDTAIIYPSAYHMVFMESCLYFGFPSKARAILARESSKNLFALFNSFISRWRPEIDILMRWNESEFYNLLKTACRLKFEKHGDLREFLKQTGKALLVYCNRLTTGMLNLSVGMCVDDFLNWKKICRVDNVKLAREMRKPYDKRLCYLGGNRLGFLLMELRKEIINSENKLTSDESSFDMTMEEALGLTYDDCGADEASYGAPIQLWRNPYDLLMMSIEEKLKGLAGESTAAVSSACSPKLSKYSAVSKFSKEIQKDKKIKHDIDENRISEMTDVIDFYHQLNREWKSEIKKIQNSLESLANYNEEVTRDTAFRKSVAERKIAEEEEEEEEKKKKRMALQETTTGIRKLHNDPQVNQNVMFFEAGFMQGLKSGCRSEEFLRVDWTEPKAQGVLNRTWYHLTVRERDSAQGWLASQLKDLGSRSRSRRSLDVRHFVPVQPAEPIRWVELDLVNLSIRDEVIQNTTRDNLLSKSPTPSASSLSANYDLTTLGPKESINSTSSSSLTKLRKRQRVQFTYRLPASVVKKTNQGLSVCLLADVSAKKKQTCCCWIDEKNIKHKTKIDDHL</sequence>
<dbReference type="InParanoid" id="A0A0V1BWR6"/>
<dbReference type="CDD" id="cd15457">
    <property type="entry name" value="NADAR"/>
    <property type="match status" value="3"/>
</dbReference>
<evidence type="ECO:0000313" key="4">
    <source>
        <dbReference type="Proteomes" id="UP000054776"/>
    </source>
</evidence>
<accession>A0A0V1BWR6</accession>
<feature type="coiled-coil region" evidence="1">
    <location>
        <begin position="765"/>
        <end position="825"/>
    </location>
</feature>
<dbReference type="Proteomes" id="UP000054776">
    <property type="component" value="Unassembled WGS sequence"/>
</dbReference>
<keyword evidence="1" id="KW-0175">Coiled coil</keyword>
<comment type="caution">
    <text evidence="3">The sequence shown here is derived from an EMBL/GenBank/DDBJ whole genome shotgun (WGS) entry which is preliminary data.</text>
</comment>
<feature type="domain" description="NADAR" evidence="2">
    <location>
        <begin position="24"/>
        <end position="192"/>
    </location>
</feature>
<dbReference type="Pfam" id="PF08719">
    <property type="entry name" value="NADAR"/>
    <property type="match status" value="1"/>
</dbReference>
<organism evidence="3 4">
    <name type="scientific">Trichinella spiralis</name>
    <name type="common">Trichina worm</name>
    <dbReference type="NCBI Taxonomy" id="6334"/>
    <lineage>
        <taxon>Eukaryota</taxon>
        <taxon>Metazoa</taxon>
        <taxon>Ecdysozoa</taxon>
        <taxon>Nematoda</taxon>
        <taxon>Enoplea</taxon>
        <taxon>Dorylaimia</taxon>
        <taxon>Trichinellida</taxon>
        <taxon>Trichinellidae</taxon>
        <taxon>Trichinella</taxon>
    </lineage>
</organism>
<dbReference type="eggNOG" id="ENOG502QTKD">
    <property type="taxonomic scope" value="Eukaryota"/>
</dbReference>
<name>A0A0V1BWR6_TRISP</name>
<evidence type="ECO:0000313" key="3">
    <source>
        <dbReference type="EMBL" id="KRY41487.1"/>
    </source>
</evidence>
<keyword evidence="4" id="KW-1185">Reference proteome</keyword>
<evidence type="ECO:0000256" key="1">
    <source>
        <dbReference type="SAM" id="Coils"/>
    </source>
</evidence>
<dbReference type="FunCoup" id="A0A0V1BWR6">
    <property type="interactions" value="100"/>
</dbReference>